<gene>
    <name evidence="1" type="ORF">QU605_02580</name>
</gene>
<dbReference type="Proteomes" id="UP001174839">
    <property type="component" value="Unassembled WGS sequence"/>
</dbReference>
<reference evidence="1" key="1">
    <citation type="submission" date="2023-06" db="EMBL/GenBank/DDBJ databases">
        <title>Robiginitalea aurantiacus sp. nov. and Algoriphagus sediminis sp. nov., isolated from coastal sediment.</title>
        <authorList>
            <person name="Zhou Z.Y."/>
            <person name="An J."/>
            <person name="Jia Y.W."/>
            <person name="Du Z.J."/>
        </authorList>
    </citation>
    <scope>NUCLEOTIDE SEQUENCE</scope>
    <source>
        <strain evidence="1">M39</strain>
    </source>
</reference>
<proteinExistence type="predicted"/>
<name>A0ABT7WBX2_9FLAO</name>
<sequence>MSWVGITTFFLLMLTIGAAMGFAFSWIFYATVFGQGLVIIMVYKVLTDSYATSKTFEDFYEDRPIPREEYPRGDQG</sequence>
<protein>
    <submittedName>
        <fullName evidence="1">Uncharacterized protein</fullName>
    </submittedName>
</protein>
<dbReference type="RefSeq" id="WP_289723698.1">
    <property type="nucleotide sequence ID" value="NZ_JAUDUY010000001.1"/>
</dbReference>
<evidence type="ECO:0000313" key="1">
    <source>
        <dbReference type="EMBL" id="MDM9630339.1"/>
    </source>
</evidence>
<organism evidence="1 2">
    <name type="scientific">Robiginitalea aurantiaca</name>
    <dbReference type="NCBI Taxonomy" id="3056915"/>
    <lineage>
        <taxon>Bacteria</taxon>
        <taxon>Pseudomonadati</taxon>
        <taxon>Bacteroidota</taxon>
        <taxon>Flavobacteriia</taxon>
        <taxon>Flavobacteriales</taxon>
        <taxon>Flavobacteriaceae</taxon>
        <taxon>Robiginitalea</taxon>
    </lineage>
</organism>
<comment type="caution">
    <text evidence="1">The sequence shown here is derived from an EMBL/GenBank/DDBJ whole genome shotgun (WGS) entry which is preliminary data.</text>
</comment>
<dbReference type="EMBL" id="JAUDUY010000001">
    <property type="protein sequence ID" value="MDM9630339.1"/>
    <property type="molecule type" value="Genomic_DNA"/>
</dbReference>
<keyword evidence="2" id="KW-1185">Reference proteome</keyword>
<accession>A0ABT7WBX2</accession>
<evidence type="ECO:0000313" key="2">
    <source>
        <dbReference type="Proteomes" id="UP001174839"/>
    </source>
</evidence>